<comment type="function">
    <text evidence="2">Pyridoxal 5'-phosphate (PLP)-binding protein, which may be involved in intracellular homeostatic regulation of pyridoxal 5'-phosphate (PLP), the active form of vitamin B6.</text>
</comment>
<dbReference type="Pfam" id="PF01168">
    <property type="entry name" value="Ala_racemase_N"/>
    <property type="match status" value="1"/>
</dbReference>
<evidence type="ECO:0000313" key="6">
    <source>
        <dbReference type="EMBL" id="RMZ94702.1"/>
    </source>
</evidence>
<dbReference type="EMBL" id="REGN01012852">
    <property type="protein sequence ID" value="RMZ94702.1"/>
    <property type="molecule type" value="Genomic_DNA"/>
</dbReference>
<dbReference type="HAMAP" id="MF_02087">
    <property type="entry name" value="PLP_homeostasis"/>
    <property type="match status" value="1"/>
</dbReference>
<evidence type="ECO:0000256" key="3">
    <source>
        <dbReference type="PIRSR" id="PIRSR004848-1"/>
    </source>
</evidence>
<proteinExistence type="inferred from homology"/>
<dbReference type="PIRSF" id="PIRSF004848">
    <property type="entry name" value="YBL036c_PLPDEIII"/>
    <property type="match status" value="1"/>
</dbReference>
<dbReference type="PANTHER" id="PTHR10146:SF14">
    <property type="entry name" value="PYRIDOXAL PHOSPHATE HOMEOSTASIS PROTEIN"/>
    <property type="match status" value="1"/>
</dbReference>
<dbReference type="AlphaFoldDB" id="A0A3M7P6M4"/>
<dbReference type="NCBIfam" id="TIGR00044">
    <property type="entry name" value="YggS family pyridoxal phosphate-dependent enzyme"/>
    <property type="match status" value="1"/>
</dbReference>
<dbReference type="OrthoDB" id="10264196at2759"/>
<dbReference type="SUPFAM" id="SSF51419">
    <property type="entry name" value="PLP-binding barrel"/>
    <property type="match status" value="1"/>
</dbReference>
<gene>
    <name evidence="6" type="ORF">BpHYR1_018385</name>
</gene>
<sequence length="249" mass="28178">MSKISLNLKKILDKISRASAKRDQSLQYFKPRLVAVSKFKSIEDIIEVYKHGQTHFGENYINELVLKSNDPLIQRECPDIKWHFIGNLQSNKINKLLTVPNLHLIETVDSANLADKLNKNLKINRLNVMIQVNTSTETQKNGVDLDKALELYKHIIQSCKNLELVGLMTIGSLEESCSDDANNKDFQVSKFCNLSRVNLILCKEKICRELGIEAQKIELSMGMSNDFEPAILMGSSNVRIGSSIFGPRK</sequence>
<evidence type="ECO:0000256" key="2">
    <source>
        <dbReference type="HAMAP-Rule" id="MF_03225"/>
    </source>
</evidence>
<dbReference type="CDD" id="cd06822">
    <property type="entry name" value="PLPDE_III_YBL036c_euk"/>
    <property type="match status" value="1"/>
</dbReference>
<reference evidence="6 7" key="1">
    <citation type="journal article" date="2018" name="Sci. Rep.">
        <title>Genomic signatures of local adaptation to the degree of environmental predictability in rotifers.</title>
        <authorList>
            <person name="Franch-Gras L."/>
            <person name="Hahn C."/>
            <person name="Garcia-Roger E.M."/>
            <person name="Carmona M.J."/>
            <person name="Serra M."/>
            <person name="Gomez A."/>
        </authorList>
    </citation>
    <scope>NUCLEOTIDE SEQUENCE [LARGE SCALE GENOMIC DNA]</scope>
    <source>
        <strain evidence="6">HYR1</strain>
    </source>
</reference>
<dbReference type="FunFam" id="3.20.20.10:FF:000018">
    <property type="entry name" value="Pyridoxal phosphate homeostasis protein"/>
    <property type="match status" value="1"/>
</dbReference>
<dbReference type="InterPro" id="IPR029066">
    <property type="entry name" value="PLP-binding_barrel"/>
</dbReference>
<dbReference type="InterPro" id="IPR011078">
    <property type="entry name" value="PyrdxlP_homeostasis"/>
</dbReference>
<evidence type="ECO:0000256" key="4">
    <source>
        <dbReference type="RuleBase" id="RU004514"/>
    </source>
</evidence>
<keyword evidence="7" id="KW-1185">Reference proteome</keyword>
<feature type="modified residue" description="N6-(pyridoxal phosphate)lysine" evidence="2 3">
    <location>
        <position position="38"/>
    </location>
</feature>
<organism evidence="6 7">
    <name type="scientific">Brachionus plicatilis</name>
    <name type="common">Marine rotifer</name>
    <name type="synonym">Brachionus muelleri</name>
    <dbReference type="NCBI Taxonomy" id="10195"/>
    <lineage>
        <taxon>Eukaryota</taxon>
        <taxon>Metazoa</taxon>
        <taxon>Spiralia</taxon>
        <taxon>Gnathifera</taxon>
        <taxon>Rotifera</taxon>
        <taxon>Eurotatoria</taxon>
        <taxon>Monogononta</taxon>
        <taxon>Pseudotrocha</taxon>
        <taxon>Ploima</taxon>
        <taxon>Brachionidae</taxon>
        <taxon>Brachionus</taxon>
    </lineage>
</organism>
<feature type="domain" description="Alanine racemase N-terminal" evidence="5">
    <location>
        <begin position="30"/>
        <end position="247"/>
    </location>
</feature>
<comment type="cofactor">
    <cofactor evidence="3">
        <name>pyridoxal 5'-phosphate</name>
        <dbReference type="ChEBI" id="CHEBI:597326"/>
    </cofactor>
</comment>
<dbReference type="PROSITE" id="PS01211">
    <property type="entry name" value="UPF0001"/>
    <property type="match status" value="1"/>
</dbReference>
<evidence type="ECO:0000256" key="1">
    <source>
        <dbReference type="ARBA" id="ARBA00022898"/>
    </source>
</evidence>
<dbReference type="Proteomes" id="UP000276133">
    <property type="component" value="Unassembled WGS sequence"/>
</dbReference>
<protein>
    <recommendedName>
        <fullName evidence="2">Pyridoxal phosphate homeostasis protein</fullName>
        <shortName evidence="2">PLP homeostasis protein</shortName>
    </recommendedName>
</protein>
<evidence type="ECO:0000259" key="5">
    <source>
        <dbReference type="Pfam" id="PF01168"/>
    </source>
</evidence>
<dbReference type="Gene3D" id="3.20.20.10">
    <property type="entry name" value="Alanine racemase"/>
    <property type="match status" value="1"/>
</dbReference>
<dbReference type="PANTHER" id="PTHR10146">
    <property type="entry name" value="PROLINE SYNTHETASE CO-TRANSCRIBED BACTERIAL HOMOLOG PROTEIN"/>
    <property type="match status" value="1"/>
</dbReference>
<dbReference type="InterPro" id="IPR001608">
    <property type="entry name" value="Ala_racemase_N"/>
</dbReference>
<dbReference type="STRING" id="10195.A0A3M7P6M4"/>
<accession>A0A3M7P6M4</accession>
<comment type="similarity">
    <text evidence="2 4">Belongs to the pyridoxal phosphate-binding protein YggS/PROSC family.</text>
</comment>
<keyword evidence="1 2" id="KW-0663">Pyridoxal phosphate</keyword>
<comment type="caution">
    <text evidence="6">The sequence shown here is derived from an EMBL/GenBank/DDBJ whole genome shotgun (WGS) entry which is preliminary data.</text>
</comment>
<evidence type="ECO:0000313" key="7">
    <source>
        <dbReference type="Proteomes" id="UP000276133"/>
    </source>
</evidence>
<name>A0A3M7P6M4_BRAPC</name>
<dbReference type="GO" id="GO:0030170">
    <property type="term" value="F:pyridoxal phosphate binding"/>
    <property type="evidence" value="ECO:0007669"/>
    <property type="project" value="UniProtKB-UniRule"/>
</dbReference>